<dbReference type="Gene3D" id="3.40.50.1110">
    <property type="entry name" value="SGNH hydrolase"/>
    <property type="match status" value="1"/>
</dbReference>
<dbReference type="CDD" id="cd01830">
    <property type="entry name" value="XynE_like"/>
    <property type="match status" value="1"/>
</dbReference>
<dbReference type="Pfam" id="PF13472">
    <property type="entry name" value="Lipase_GDSL_2"/>
    <property type="match status" value="1"/>
</dbReference>
<organism evidence="3 4">
    <name type="scientific">Sphingomonas kyeonggiensis</name>
    <dbReference type="NCBI Taxonomy" id="1268553"/>
    <lineage>
        <taxon>Bacteria</taxon>
        <taxon>Pseudomonadati</taxon>
        <taxon>Pseudomonadota</taxon>
        <taxon>Alphaproteobacteria</taxon>
        <taxon>Sphingomonadales</taxon>
        <taxon>Sphingomonadaceae</taxon>
        <taxon>Sphingomonas</taxon>
    </lineage>
</organism>
<dbReference type="Proteomes" id="UP000557392">
    <property type="component" value="Unassembled WGS sequence"/>
</dbReference>
<dbReference type="EMBL" id="JACIEH010000002">
    <property type="protein sequence ID" value="MBB4099117.1"/>
    <property type="molecule type" value="Genomic_DNA"/>
</dbReference>
<keyword evidence="4" id="KW-1185">Reference proteome</keyword>
<dbReference type="GO" id="GO:0016788">
    <property type="term" value="F:hydrolase activity, acting on ester bonds"/>
    <property type="evidence" value="ECO:0007669"/>
    <property type="project" value="UniProtKB-ARBA"/>
</dbReference>
<feature type="domain" description="SGNH hydrolase-type esterase" evidence="2">
    <location>
        <begin position="211"/>
        <end position="405"/>
    </location>
</feature>
<dbReference type="InterPro" id="IPR013830">
    <property type="entry name" value="SGNH_hydro"/>
</dbReference>
<gene>
    <name evidence="3" type="ORF">GGR46_002681</name>
</gene>
<protein>
    <submittedName>
        <fullName evidence="3">Lysophospholipase L1-like esterase</fullName>
    </submittedName>
</protein>
<dbReference type="PANTHER" id="PTHR43784:SF2">
    <property type="entry name" value="GDSL-LIKE LIPASE_ACYLHYDROLASE, PUTATIVE (AFU_ORTHOLOGUE AFUA_2G00820)-RELATED"/>
    <property type="match status" value="1"/>
</dbReference>
<dbReference type="InterPro" id="IPR036514">
    <property type="entry name" value="SGNH_hydro_sf"/>
</dbReference>
<evidence type="ECO:0000259" key="2">
    <source>
        <dbReference type="Pfam" id="PF13472"/>
    </source>
</evidence>
<reference evidence="3 4" key="1">
    <citation type="submission" date="2020-08" db="EMBL/GenBank/DDBJ databases">
        <title>Genomic Encyclopedia of Type Strains, Phase IV (KMG-IV): sequencing the most valuable type-strain genomes for metagenomic binning, comparative biology and taxonomic classification.</title>
        <authorList>
            <person name="Goeker M."/>
        </authorList>
    </citation>
    <scope>NUCLEOTIDE SEQUENCE [LARGE SCALE GENOMIC DNA]</scope>
    <source>
        <strain evidence="3 4">DSM 101806</strain>
    </source>
</reference>
<dbReference type="AlphaFoldDB" id="A0A7W6JT42"/>
<evidence type="ECO:0000313" key="4">
    <source>
        <dbReference type="Proteomes" id="UP000557392"/>
    </source>
</evidence>
<proteinExistence type="predicted"/>
<feature type="chain" id="PRO_5031517249" evidence="1">
    <location>
        <begin position="24"/>
        <end position="416"/>
    </location>
</feature>
<keyword evidence="1" id="KW-0732">Signal</keyword>
<dbReference type="InterPro" id="IPR053140">
    <property type="entry name" value="GDSL_Rv0518-like"/>
</dbReference>
<evidence type="ECO:0000313" key="3">
    <source>
        <dbReference type="EMBL" id="MBB4099117.1"/>
    </source>
</evidence>
<name>A0A7W6JT42_9SPHN</name>
<dbReference type="PANTHER" id="PTHR43784">
    <property type="entry name" value="GDSL-LIKE LIPASE/ACYLHYDROLASE, PUTATIVE (AFU_ORTHOLOGUE AFUA_2G00820)-RELATED"/>
    <property type="match status" value="1"/>
</dbReference>
<dbReference type="RefSeq" id="WP_183998424.1">
    <property type="nucleotide sequence ID" value="NZ_JACIEH010000002.1"/>
</dbReference>
<comment type="caution">
    <text evidence="3">The sequence shown here is derived from an EMBL/GenBank/DDBJ whole genome shotgun (WGS) entry which is preliminary data.</text>
</comment>
<dbReference type="SUPFAM" id="SSF52266">
    <property type="entry name" value="SGNH hydrolase"/>
    <property type="match status" value="1"/>
</dbReference>
<sequence length="416" mass="44065">MAAIRYARLVAAGLLLFAVPAAAQSNREAWIDAYQSSPADYDFVIPKEMKLPPETRERLRDRPPVTGTLRMRIAVAAGGREVRIRLTNEDGTAPLTIAAASVGLAATGFDARPGTLHKLSFGGADRVTIAPGAPVLSDPVELSVQVLGDLVVSVHIPQGLKLKGFGNAAMAMGEGDQTLSPALSGADTIIGRPPVSGVMVRGANPPRVIVALGDSITDGNRPALGQLHGWPERLQQRIAASPKRPALAVINAGIGGNRVLSTSWGKAALARFDRDVARIRGVSHVILFEGINDIGNGGSSTMFGTNPPLDVNDLIAGYRQIIARAHAANIKAVMGTLTPFQGATSYSEAREVQRQAVNRWIRTSGEPDAVIDFDKAVRDPAVPLKLRPDYDSGDHIHPSEAGYRAMGDSIDLALFR</sequence>
<feature type="signal peptide" evidence="1">
    <location>
        <begin position="1"/>
        <end position="23"/>
    </location>
</feature>
<accession>A0A7W6JT42</accession>
<evidence type="ECO:0000256" key="1">
    <source>
        <dbReference type="SAM" id="SignalP"/>
    </source>
</evidence>